<feature type="region of interest" description="Disordered" evidence="3">
    <location>
        <begin position="93"/>
        <end position="123"/>
    </location>
</feature>
<evidence type="ECO:0000313" key="5">
    <source>
        <dbReference type="EMBL" id="KAG2444254.1"/>
    </source>
</evidence>
<keyword evidence="6" id="KW-1185">Reference proteome</keyword>
<evidence type="ECO:0000259" key="4">
    <source>
        <dbReference type="PROSITE" id="PS50206"/>
    </source>
</evidence>
<dbReference type="PROSITE" id="PS00380">
    <property type="entry name" value="RHODANESE_1"/>
    <property type="match status" value="1"/>
</dbReference>
<dbReference type="SUPFAM" id="SSF52821">
    <property type="entry name" value="Rhodanese/Cell cycle control phosphatase"/>
    <property type="match status" value="1"/>
</dbReference>
<comment type="caution">
    <text evidence="5">The sequence shown here is derived from an EMBL/GenBank/DDBJ whole genome shotgun (WGS) entry which is preliminary data.</text>
</comment>
<dbReference type="GO" id="GO:0005739">
    <property type="term" value="C:mitochondrion"/>
    <property type="evidence" value="ECO:0007669"/>
    <property type="project" value="TreeGrafter"/>
</dbReference>
<dbReference type="InterPro" id="IPR001763">
    <property type="entry name" value="Rhodanese-like_dom"/>
</dbReference>
<keyword evidence="2" id="KW-0677">Repeat</keyword>
<dbReference type="PROSITE" id="PS50206">
    <property type="entry name" value="RHODANESE_3"/>
    <property type="match status" value="1"/>
</dbReference>
<protein>
    <recommendedName>
        <fullName evidence="4">Rhodanese domain-containing protein</fullName>
    </recommendedName>
</protein>
<dbReference type="SMART" id="SM00450">
    <property type="entry name" value="RHOD"/>
    <property type="match status" value="1"/>
</dbReference>
<dbReference type="AlphaFoldDB" id="A0A835WBB6"/>
<feature type="domain" description="Rhodanese" evidence="4">
    <location>
        <begin position="69"/>
        <end position="203"/>
    </location>
</feature>
<evidence type="ECO:0000256" key="2">
    <source>
        <dbReference type="ARBA" id="ARBA00022737"/>
    </source>
</evidence>
<dbReference type="InterPro" id="IPR001307">
    <property type="entry name" value="Thiosulphate_STrfase_CS"/>
</dbReference>
<proteinExistence type="predicted"/>
<feature type="compositionally biased region" description="Acidic residues" evidence="3">
    <location>
        <begin position="95"/>
        <end position="107"/>
    </location>
</feature>
<reference evidence="5" key="1">
    <citation type="journal article" date="2020" name="bioRxiv">
        <title>Comparative genomics of Chlamydomonas.</title>
        <authorList>
            <person name="Craig R.J."/>
            <person name="Hasan A.R."/>
            <person name="Ness R.W."/>
            <person name="Keightley P.D."/>
        </authorList>
    </citation>
    <scope>NUCLEOTIDE SEQUENCE</scope>
    <source>
        <strain evidence="5">SAG 7.73</strain>
    </source>
</reference>
<dbReference type="PANTHER" id="PTHR11364">
    <property type="entry name" value="THIOSULFATE SULFERTANSFERASE"/>
    <property type="match status" value="1"/>
</dbReference>
<organism evidence="5 6">
    <name type="scientific">Chlamydomonas incerta</name>
    <dbReference type="NCBI Taxonomy" id="51695"/>
    <lineage>
        <taxon>Eukaryota</taxon>
        <taxon>Viridiplantae</taxon>
        <taxon>Chlorophyta</taxon>
        <taxon>core chlorophytes</taxon>
        <taxon>Chlorophyceae</taxon>
        <taxon>CS clade</taxon>
        <taxon>Chlamydomonadales</taxon>
        <taxon>Chlamydomonadaceae</taxon>
        <taxon>Chlamydomonas</taxon>
    </lineage>
</organism>
<evidence type="ECO:0000256" key="1">
    <source>
        <dbReference type="ARBA" id="ARBA00022679"/>
    </source>
</evidence>
<dbReference type="Pfam" id="PF00581">
    <property type="entry name" value="Rhodanese"/>
    <property type="match status" value="1"/>
</dbReference>
<name>A0A835WBB6_CHLIN</name>
<gene>
    <name evidence="5" type="ORF">HXX76_001011</name>
</gene>
<keyword evidence="1" id="KW-0808">Transferase</keyword>
<sequence>MRALSSTQALPDDCAVVDTAWLRRNLEGDVRIFDARGSAGGLELEEGEDGAGGAAGAGPHPTALTADYDAYLEGHVPGAVFVNWTRDGARYLDGGGEEEGVEEEPMEEASQQSGGGWRRRLPRPRDCGGGRRPLVAESDPDTYVPCFEARGLSAEQPVMVYDDGRSMTAARVWWSLLLFGHPQPCLLAGGWDEWRAGGGGSELYEPCPLKLSTTFEAEPQPQYRACAAEFVAAAAEQGASAAAAGSRPVAVLLLPEGWHRDAAGPLPPGLRTVSLSELVPAPGSPPAEGAGGAGARLLAEAAAVAMAAEGPRRELQRALRVRLGGALGLPELGDGVGARVSLASPHDASASACVLGAVLRAAGHNDWAVCDSL</sequence>
<evidence type="ECO:0000256" key="3">
    <source>
        <dbReference type="SAM" id="MobiDB-lite"/>
    </source>
</evidence>
<evidence type="ECO:0000313" key="6">
    <source>
        <dbReference type="Proteomes" id="UP000650467"/>
    </source>
</evidence>
<dbReference type="Gene3D" id="3.40.250.10">
    <property type="entry name" value="Rhodanese-like domain"/>
    <property type="match status" value="1"/>
</dbReference>
<dbReference type="OrthoDB" id="270167at2759"/>
<dbReference type="InterPro" id="IPR036873">
    <property type="entry name" value="Rhodanese-like_dom_sf"/>
</dbReference>
<dbReference type="EMBL" id="JAEHOC010000002">
    <property type="protein sequence ID" value="KAG2444254.1"/>
    <property type="molecule type" value="Genomic_DNA"/>
</dbReference>
<accession>A0A835WBB6</accession>
<dbReference type="InterPro" id="IPR045078">
    <property type="entry name" value="TST/MPST-like"/>
</dbReference>
<dbReference type="PANTHER" id="PTHR11364:SF27">
    <property type="entry name" value="SULFURTRANSFERASE"/>
    <property type="match status" value="1"/>
</dbReference>
<dbReference type="GO" id="GO:0004792">
    <property type="term" value="F:thiosulfate-cyanide sulfurtransferase activity"/>
    <property type="evidence" value="ECO:0007669"/>
    <property type="project" value="InterPro"/>
</dbReference>
<dbReference type="Proteomes" id="UP000650467">
    <property type="component" value="Unassembled WGS sequence"/>
</dbReference>